<reference evidence="1" key="3">
    <citation type="submission" date="2025-09" db="UniProtKB">
        <authorList>
            <consortium name="Ensembl"/>
        </authorList>
    </citation>
    <scope>IDENTIFICATION</scope>
</reference>
<reference evidence="1" key="2">
    <citation type="submission" date="2025-08" db="UniProtKB">
        <authorList>
            <consortium name="Ensembl"/>
        </authorList>
    </citation>
    <scope>IDENTIFICATION</scope>
</reference>
<sequence length="21" mass="2409">DRETFMGRLFFGSGTQLIVHP</sequence>
<keyword evidence="2" id="KW-1185">Reference proteome</keyword>
<reference evidence="1 2" key="1">
    <citation type="journal article" date="2011" name="Proc. Natl. Acad. Sci. U.S.A.">
        <title>Genetic diversity and population structure of the endangered marsupial Sarcophilus harrisii (Tasmanian devil).</title>
        <authorList>
            <person name="Miller W."/>
            <person name="Hayes V.M."/>
            <person name="Ratan A."/>
            <person name="Petersen D.C."/>
            <person name="Wittekindt N.E."/>
            <person name="Miller J."/>
            <person name="Walenz B."/>
            <person name="Knight J."/>
            <person name="Qi J."/>
            <person name="Zhao F."/>
            <person name="Wang Q."/>
            <person name="Bedoya-Reina O.C."/>
            <person name="Katiyar N."/>
            <person name="Tomsho L.P."/>
            <person name="Kasson L.M."/>
            <person name="Hardie R.A."/>
            <person name="Woodbridge P."/>
            <person name="Tindall E.A."/>
            <person name="Bertelsen M.F."/>
            <person name="Dixon D."/>
            <person name="Pyecroft S."/>
            <person name="Helgen K.M."/>
            <person name="Lesk A.M."/>
            <person name="Pringle T.H."/>
            <person name="Patterson N."/>
            <person name="Zhang Y."/>
            <person name="Kreiss A."/>
            <person name="Woods G.M."/>
            <person name="Jones M.E."/>
            <person name="Schuster S.C."/>
        </authorList>
    </citation>
    <scope>NUCLEOTIDE SEQUENCE [LARGE SCALE GENOMIC DNA]</scope>
</reference>
<evidence type="ECO:0000313" key="2">
    <source>
        <dbReference type="Proteomes" id="UP000007648"/>
    </source>
</evidence>
<name>A0A7N4P0G4_SARHA</name>
<dbReference type="Ensembl" id="ENSSHAT00000037068.1">
    <property type="protein sequence ID" value="ENSSHAP00000031284.1"/>
    <property type="gene ID" value="ENSSHAG00000029458.1"/>
</dbReference>
<evidence type="ECO:0000313" key="1">
    <source>
        <dbReference type="Ensembl" id="ENSSHAP00000031284.1"/>
    </source>
</evidence>
<dbReference type="AlphaFoldDB" id="A0A7N4P0G4"/>
<organism evidence="1 2">
    <name type="scientific">Sarcophilus harrisii</name>
    <name type="common">Tasmanian devil</name>
    <name type="synonym">Sarcophilus laniarius</name>
    <dbReference type="NCBI Taxonomy" id="9305"/>
    <lineage>
        <taxon>Eukaryota</taxon>
        <taxon>Metazoa</taxon>
        <taxon>Chordata</taxon>
        <taxon>Craniata</taxon>
        <taxon>Vertebrata</taxon>
        <taxon>Euteleostomi</taxon>
        <taxon>Mammalia</taxon>
        <taxon>Metatheria</taxon>
        <taxon>Dasyuromorphia</taxon>
        <taxon>Dasyuridae</taxon>
        <taxon>Sarcophilus</taxon>
    </lineage>
</organism>
<protein>
    <submittedName>
        <fullName evidence="1">Uncharacterized protein</fullName>
    </submittedName>
</protein>
<dbReference type="Proteomes" id="UP000007648">
    <property type="component" value="Unassembled WGS sequence"/>
</dbReference>
<accession>A0A7N4P0G4</accession>
<proteinExistence type="predicted"/>
<dbReference type="InParanoid" id="A0A7N4P0G4"/>